<keyword evidence="12" id="KW-0496">Mitochondrion</keyword>
<evidence type="ECO:0000256" key="9">
    <source>
        <dbReference type="ARBA" id="ARBA00022989"/>
    </source>
</evidence>
<sequence>RARVLGIKETRESKMALVVAPKDKLLDVKTGELPSWILMWHLTPLTPKGIVGAFQDITTDVKKGRVAGLSVVLAAYVLFNYCSYKEFKYEEPCQCH</sequence>
<evidence type="ECO:0000256" key="15">
    <source>
        <dbReference type="ARBA" id="ARBA00032201"/>
    </source>
</evidence>
<comment type="subunit">
    <text evidence="17">Component of the ATP synthase complex composed at least of ATP5F1A/subunit alpha, ATP5F1B/subunit beta, ATP5MC1/subunit c (homooctomer), MT-ATP6/subunit a, MT-ATP8/subunit 8, ATP5ME/subunit e, ATP5MF/subunit f, ATP5MG/subunit g, ATP5MK/subunit k, ATP5MJ/subunit j, ATP5F1C/subunit gamma, ATP5F1D/subunit delta, ATP5F1E/subunit epsilon, ATP5PF/subunit F6, ATP5PB/subunit b, ATP5PD/subunit d, ATP5PO/subunit OSCP. ATP synthase complex consists of a soluble F(1) head domain (subunits alpha(3) and beta(3)) - the catalytic core - and a membrane F(0) domain - the membrane proton channel (subunits c, a, 8, e, f, g, k and j). These two domains are linked by a central stalk (subunits gamma, delta, and epsilon) rotating inside the F1 region and a stationary peripheral stalk (subunits F6, b, d, and OSCP).</text>
</comment>
<organism evidence="19 20">
    <name type="scientific">Sus scrofa</name>
    <name type="common">Pig</name>
    <dbReference type="NCBI Taxonomy" id="9823"/>
    <lineage>
        <taxon>Eukaryota</taxon>
        <taxon>Metazoa</taxon>
        <taxon>Chordata</taxon>
        <taxon>Craniata</taxon>
        <taxon>Vertebrata</taxon>
        <taxon>Euteleostomi</taxon>
        <taxon>Mammalia</taxon>
        <taxon>Eutheria</taxon>
        <taxon>Laurasiatheria</taxon>
        <taxon>Artiodactyla</taxon>
        <taxon>Suina</taxon>
        <taxon>Suidae</taxon>
        <taxon>Sus</taxon>
    </lineage>
</organism>
<comment type="function">
    <text evidence="16">Subunit f, of the mitochondrial membrane ATP synthase complex (F(1)F(0) ATP synthase or Complex V) that produces ATP from ADP in the presence of a proton gradient across the membrane which is generated by electron transport complexes of the respiratory chain. ATP synthase complex consist of a soluble F(1) head domain - the catalytic core - and a membrane F(1) domain - the membrane proton channel. These two domains are linked by a central stalk rotating inside the F(1) region and a stationary peripheral stalk. During catalysis, ATP synthesis in the catalytic domain of F(1) is coupled via a rotary mechanism of the central stalk subunits to proton translocation. In vivo, can only synthesize ATP although its ATP hydrolase activity can be activated artificially in vitro. Part of the complex F(0) domain.</text>
</comment>
<evidence type="ECO:0000256" key="3">
    <source>
        <dbReference type="ARBA" id="ARBA00022448"/>
    </source>
</evidence>
<evidence type="ECO:0000256" key="5">
    <source>
        <dbReference type="ARBA" id="ARBA00022553"/>
    </source>
</evidence>
<keyword evidence="3" id="KW-0813">Transport</keyword>
<evidence type="ECO:0000256" key="2">
    <source>
        <dbReference type="ARBA" id="ARBA00005895"/>
    </source>
</evidence>
<keyword evidence="7" id="KW-0375">Hydrogen ion transport</keyword>
<evidence type="ECO:0000256" key="13">
    <source>
        <dbReference type="ARBA" id="ARBA00023136"/>
    </source>
</evidence>
<dbReference type="GO" id="GO:1902600">
    <property type="term" value="P:proton transmembrane transport"/>
    <property type="evidence" value="ECO:0007669"/>
    <property type="project" value="UniProtKB-KW"/>
</dbReference>
<keyword evidence="10" id="KW-0007">Acetylation</keyword>
<keyword evidence="14" id="KW-0066">ATP synthesis</keyword>
<proteinExistence type="inferred from homology"/>
<evidence type="ECO:0000256" key="10">
    <source>
        <dbReference type="ARBA" id="ARBA00022990"/>
    </source>
</evidence>
<evidence type="ECO:0000256" key="7">
    <source>
        <dbReference type="ARBA" id="ARBA00022781"/>
    </source>
</evidence>
<keyword evidence="11" id="KW-0406">Ion transport</keyword>
<comment type="subcellular location">
    <subcellularLocation>
        <location evidence="1">Mitochondrion inner membrane</location>
        <topology evidence="1">Single-pass membrane protein</topology>
    </subcellularLocation>
</comment>
<comment type="similarity">
    <text evidence="2">Belongs to the ATPase F chain family.</text>
</comment>
<keyword evidence="4" id="KW-0138">CF(0)</keyword>
<dbReference type="PANTHER" id="PTHR13080">
    <property type="entry name" value="ATP SYNTHASE F CHAIN, MITOCHONDRIAL-RELATED"/>
    <property type="match status" value="1"/>
</dbReference>
<dbReference type="GO" id="GO:0045259">
    <property type="term" value="C:proton-transporting ATP synthase complex"/>
    <property type="evidence" value="ECO:0007669"/>
    <property type="project" value="UniProtKB-KW"/>
</dbReference>
<evidence type="ECO:0000313" key="19">
    <source>
        <dbReference type="Ensembl" id="ENSSSCP00070008066.1"/>
    </source>
</evidence>
<dbReference type="GO" id="GO:0006754">
    <property type="term" value="P:ATP biosynthetic process"/>
    <property type="evidence" value="ECO:0007669"/>
    <property type="project" value="UniProtKB-KW"/>
</dbReference>
<reference evidence="19" key="2">
    <citation type="submission" date="2025-08" db="UniProtKB">
        <authorList>
            <consortium name="Ensembl"/>
        </authorList>
    </citation>
    <scope>IDENTIFICATION</scope>
</reference>
<dbReference type="Ensembl" id="ENSSSCT00070009830.1">
    <property type="protein sequence ID" value="ENSSSCP00070008066.1"/>
    <property type="gene ID" value="ENSSSCG00070005188.1"/>
</dbReference>
<dbReference type="Proteomes" id="UP000314985">
    <property type="component" value="Chromosome 7"/>
</dbReference>
<name>A0A4X1SZQ5_PIG</name>
<evidence type="ECO:0000256" key="12">
    <source>
        <dbReference type="ARBA" id="ARBA00023128"/>
    </source>
</evidence>
<accession>A0A4X1SZQ5</accession>
<evidence type="ECO:0000256" key="18">
    <source>
        <dbReference type="ARBA" id="ARBA00070733"/>
    </source>
</evidence>
<reference evidence="19 20" key="1">
    <citation type="submission" date="2017-08" db="EMBL/GenBank/DDBJ databases">
        <title>USMARCv1.0.</title>
        <authorList>
            <person name="Hannum G.I."/>
            <person name="Koren S."/>
            <person name="Schroeder S.G."/>
            <person name="Chin S.C."/>
            <person name="Nonneman D.J."/>
            <person name="Becker S.A."/>
            <person name="Rosen B.D."/>
            <person name="Bickhart D.M."/>
            <person name="Putnam N.H."/>
            <person name="Green R.E."/>
            <person name="Tuggle C.K."/>
            <person name="Liu H."/>
            <person name="Rohrer G.A."/>
            <person name="Warr A."/>
            <person name="Hall R."/>
            <person name="Kim K."/>
            <person name="Hume D.A."/>
            <person name="Talbot R."/>
            <person name="Chow W."/>
            <person name="Howe K."/>
            <person name="Schwartz A.S."/>
            <person name="Watson M."/>
            <person name="Archibald A.L."/>
            <person name="Phillippy A.M."/>
            <person name="Smith T.P.L."/>
        </authorList>
    </citation>
    <scope>NUCLEOTIDE SEQUENCE [LARGE SCALE GENOMIC DNA]</scope>
</reference>
<protein>
    <recommendedName>
        <fullName evidence="18">ATP synthase F(0) complex subunit f, mitochondrial</fullName>
    </recommendedName>
    <alternativeName>
        <fullName evidence="15">ATP synthase membrane subunit f</fullName>
    </alternativeName>
</protein>
<evidence type="ECO:0000256" key="8">
    <source>
        <dbReference type="ARBA" id="ARBA00022792"/>
    </source>
</evidence>
<keyword evidence="8" id="KW-0999">Mitochondrion inner membrane</keyword>
<evidence type="ECO:0000256" key="4">
    <source>
        <dbReference type="ARBA" id="ARBA00022547"/>
    </source>
</evidence>
<dbReference type="AlphaFoldDB" id="A0A4X1SZQ5"/>
<evidence type="ECO:0000256" key="14">
    <source>
        <dbReference type="ARBA" id="ARBA00023310"/>
    </source>
</evidence>
<keyword evidence="13" id="KW-0472">Membrane</keyword>
<evidence type="ECO:0000256" key="1">
    <source>
        <dbReference type="ARBA" id="ARBA00004434"/>
    </source>
</evidence>
<keyword evidence="6" id="KW-0812">Transmembrane</keyword>
<evidence type="ECO:0000313" key="20">
    <source>
        <dbReference type="Proteomes" id="UP000314985"/>
    </source>
</evidence>
<evidence type="ECO:0000256" key="17">
    <source>
        <dbReference type="ARBA" id="ARBA00064647"/>
    </source>
</evidence>
<keyword evidence="5" id="KW-0597">Phosphoprotein</keyword>
<keyword evidence="9" id="KW-1133">Transmembrane helix</keyword>
<evidence type="ECO:0000256" key="16">
    <source>
        <dbReference type="ARBA" id="ARBA00054012"/>
    </source>
</evidence>
<evidence type="ECO:0000256" key="6">
    <source>
        <dbReference type="ARBA" id="ARBA00022692"/>
    </source>
</evidence>
<dbReference type="PANTHER" id="PTHR13080:SF16">
    <property type="entry name" value="ATP SYNTHASE SUBUNIT F, MITOCHONDRIAL"/>
    <property type="match status" value="1"/>
</dbReference>
<dbReference type="InterPro" id="IPR019344">
    <property type="entry name" value="F1F0-ATPsyn_F_prd"/>
</dbReference>
<dbReference type="GO" id="GO:0005743">
    <property type="term" value="C:mitochondrial inner membrane"/>
    <property type="evidence" value="ECO:0007669"/>
    <property type="project" value="UniProtKB-SubCell"/>
</dbReference>
<evidence type="ECO:0000256" key="11">
    <source>
        <dbReference type="ARBA" id="ARBA00023065"/>
    </source>
</evidence>